<evidence type="ECO:0000256" key="2">
    <source>
        <dbReference type="ARBA" id="ARBA00004496"/>
    </source>
</evidence>
<dbReference type="InterPro" id="IPR016024">
    <property type="entry name" value="ARM-type_fold"/>
</dbReference>
<dbReference type="Pfam" id="PF03378">
    <property type="entry name" value="CAS_CSE1"/>
    <property type="match status" value="1"/>
</dbReference>
<comment type="subcellular location">
    <subcellularLocation>
        <location evidence="2">Cytoplasm</location>
    </subcellularLocation>
    <subcellularLocation>
        <location evidence="1">Nucleus</location>
    </subcellularLocation>
</comment>
<dbReference type="Pfam" id="PF08506">
    <property type="entry name" value="Cse1"/>
    <property type="match status" value="1"/>
</dbReference>
<dbReference type="AlphaFoldDB" id="A0A088RWL5"/>
<dbReference type="PANTHER" id="PTHR10997:SF8">
    <property type="entry name" value="EXPORTIN-2"/>
    <property type="match status" value="1"/>
</dbReference>
<evidence type="ECO:0000313" key="10">
    <source>
        <dbReference type="Proteomes" id="UP000063063"/>
    </source>
</evidence>
<evidence type="ECO:0000256" key="5">
    <source>
        <dbReference type="ARBA" id="ARBA00022490"/>
    </source>
</evidence>
<dbReference type="OrthoDB" id="3268246at2759"/>
<protein>
    <submittedName>
        <fullName evidence="9">CAS/CSE/importin domain protein, putative</fullName>
    </submittedName>
</protein>
<dbReference type="GO" id="GO:0006611">
    <property type="term" value="P:protein export from nucleus"/>
    <property type="evidence" value="ECO:0007669"/>
    <property type="project" value="TreeGrafter"/>
</dbReference>
<dbReference type="GO" id="GO:0005829">
    <property type="term" value="C:cytosol"/>
    <property type="evidence" value="ECO:0007669"/>
    <property type="project" value="TreeGrafter"/>
</dbReference>
<dbReference type="PANTHER" id="PTHR10997">
    <property type="entry name" value="IMPORTIN-7, 8, 11"/>
    <property type="match status" value="1"/>
</dbReference>
<dbReference type="EMBL" id="CP009399">
    <property type="protein sequence ID" value="AIO00558.1"/>
    <property type="molecule type" value="Genomic_DNA"/>
</dbReference>
<keyword evidence="5" id="KW-0963">Cytoplasm</keyword>
<keyword evidence="7" id="KW-0539">Nucleus</keyword>
<dbReference type="VEuPathDB" id="TriTrypDB:LPAL13_300038500"/>
<evidence type="ECO:0000256" key="7">
    <source>
        <dbReference type="ARBA" id="ARBA00023242"/>
    </source>
</evidence>
<evidence type="ECO:0000259" key="8">
    <source>
        <dbReference type="PROSITE" id="PS50166"/>
    </source>
</evidence>
<proteinExistence type="inferred from homology"/>
<dbReference type="GO" id="GO:0005049">
    <property type="term" value="F:nuclear export signal receptor activity"/>
    <property type="evidence" value="ECO:0007669"/>
    <property type="project" value="TreeGrafter"/>
</dbReference>
<dbReference type="PROSITE" id="PS50166">
    <property type="entry name" value="IMPORTIN_B_NT"/>
    <property type="match status" value="1"/>
</dbReference>
<dbReference type="KEGG" id="lpan:LPMP_303360"/>
<feature type="domain" description="Importin N-terminal" evidence="8">
    <location>
        <begin position="33"/>
        <end position="107"/>
    </location>
</feature>
<dbReference type="eggNOG" id="KOG1992">
    <property type="taxonomic scope" value="Eukaryota"/>
</dbReference>
<dbReference type="SMART" id="SM00913">
    <property type="entry name" value="IBN_N"/>
    <property type="match status" value="1"/>
</dbReference>
<comment type="similarity">
    <text evidence="3">Belongs to the XPO2/CSE1 family.</text>
</comment>
<dbReference type="InterPro" id="IPR011989">
    <property type="entry name" value="ARM-like"/>
</dbReference>
<name>A0A088RWL5_LEIPA</name>
<keyword evidence="6" id="KW-0653">Protein transport</keyword>
<sequence length="975" mass="107707">MQPINPNDRRTQAQFVEVACRAASPNPAVRTPAERELLAFLDSVDQQSGLPQLLLELTHSETPHGAFFAISFKNMVKKCWDPTTSEHCIQECDKAAVRGTIIEVMLRSSGAVQRNLAEGIALIAQVDFPTAWPDALSLIVKVLTSGNDVAQLRAALSTSHSVLRKYRHQGELTETLVQELRAIYSLLCPALVRSIESLLSTLGTQGTNLTEVYRGITDAVECLRDITSLDLGDEFIERIGSIVSMYNQCLTTVMAQSALCGGHASAMIEMNSAVIACMTHWLNSFDEDFENFAPQFIEVVIGMLASHMSSDLSMDDLAVCCLELVSSACRGTTRSHLNTREKLQYILQFIILPNLALCEDDLDTYTSDPDEYVKRNMEGSNFHTRRRAAVELVRSLLLYLPEVARPLLAEVTTELLRTAHGDWRAKDTAIYLAFVLVVDGQLVNTQRGVTAQQLSEVIPVAQILEGHVFPEIRCDLSAQSPGIVKADCMLVVAAFRHLIAPPAYEFLVPALTRHIAVGDAVVMTYAAHTLKCFLSVTEAPAAAAIEAVFTGNTLSILEGLCVRIQGEETPNPYLMQYLMSMCFRFPKLVAPFATQVIASLHTPLYRAVRNPSNALYSQCMFEVISKCVALQPGARSELEGILWPTFAHVLHENVVEYVPYVLQVLAQLVRTYQSSDAAQRWAETPAENYQALVCPLTQPQMYEIRAHIPAPVCLLCAFVEVYPGYVHRAGMTNPALNVFNILVRLKNYDNEGLNILTSMLIAYPADVMDVYMDTVLKVLMDRLGSSSTPKYVRILILFLSVVVVQRQDADYLVTRLNNIESGLFMRVLGNTWLPRMQKITGDVERKACVVALARLLCESTTLQSDTTAWVTSASSCLRMLHGDVEPDDHISFTPAAGVVQNAGSLCGYAAGPDELTSSFHPLREAMQKPRDVCSQVADAEVFFQIELSSFLKGRGTHLSAPLKQWLGPHTPAWLQ</sequence>
<evidence type="ECO:0000256" key="6">
    <source>
        <dbReference type="ARBA" id="ARBA00022927"/>
    </source>
</evidence>
<evidence type="ECO:0000256" key="3">
    <source>
        <dbReference type="ARBA" id="ARBA00008669"/>
    </source>
</evidence>
<organism evidence="9 10">
    <name type="scientific">Leishmania panamensis</name>
    <dbReference type="NCBI Taxonomy" id="5679"/>
    <lineage>
        <taxon>Eukaryota</taxon>
        <taxon>Discoba</taxon>
        <taxon>Euglenozoa</taxon>
        <taxon>Kinetoplastea</taxon>
        <taxon>Metakinetoplastina</taxon>
        <taxon>Trypanosomatida</taxon>
        <taxon>Trypanosomatidae</taxon>
        <taxon>Leishmaniinae</taxon>
        <taxon>Leishmania</taxon>
        <taxon>Leishmania guyanensis species complex</taxon>
    </lineage>
</organism>
<keyword evidence="4" id="KW-0813">Transport</keyword>
<dbReference type="InterPro" id="IPR005043">
    <property type="entry name" value="XPO2_C"/>
</dbReference>
<dbReference type="Proteomes" id="UP000063063">
    <property type="component" value="Chromosome 30"/>
</dbReference>
<gene>
    <name evidence="9" type="ORF">LPMP_303360</name>
</gene>
<dbReference type="GeneID" id="22577389"/>
<evidence type="ECO:0000313" key="9">
    <source>
        <dbReference type="EMBL" id="AIO00558.1"/>
    </source>
</evidence>
<dbReference type="InterPro" id="IPR001494">
    <property type="entry name" value="Importin-beta_N"/>
</dbReference>
<dbReference type="Gene3D" id="1.25.10.10">
    <property type="entry name" value="Leucine-rich Repeat Variant"/>
    <property type="match status" value="1"/>
</dbReference>
<dbReference type="GO" id="GO:0031267">
    <property type="term" value="F:small GTPase binding"/>
    <property type="evidence" value="ECO:0007669"/>
    <property type="project" value="InterPro"/>
</dbReference>
<dbReference type="InterPro" id="IPR013713">
    <property type="entry name" value="XPO2_central"/>
</dbReference>
<dbReference type="SUPFAM" id="SSF48371">
    <property type="entry name" value="ARM repeat"/>
    <property type="match status" value="1"/>
</dbReference>
<evidence type="ECO:0000256" key="4">
    <source>
        <dbReference type="ARBA" id="ARBA00022448"/>
    </source>
</evidence>
<dbReference type="RefSeq" id="XP_010701358.1">
    <property type="nucleotide sequence ID" value="XM_010703056.1"/>
</dbReference>
<keyword evidence="10" id="KW-1185">Reference proteome</keyword>
<dbReference type="VEuPathDB" id="TriTrypDB:LPMP_303360"/>
<evidence type="ECO:0000256" key="1">
    <source>
        <dbReference type="ARBA" id="ARBA00004123"/>
    </source>
</evidence>
<dbReference type="GO" id="GO:0005635">
    <property type="term" value="C:nuclear envelope"/>
    <property type="evidence" value="ECO:0007669"/>
    <property type="project" value="TreeGrafter"/>
</dbReference>
<accession>A0A088RWL5</accession>
<dbReference type="GO" id="GO:0006606">
    <property type="term" value="P:protein import into nucleus"/>
    <property type="evidence" value="ECO:0007669"/>
    <property type="project" value="TreeGrafter"/>
</dbReference>
<reference evidence="9 10" key="1">
    <citation type="journal article" date="2015" name="Sci. Rep.">
        <title>The genome of Leishmania panamensis: insights into genomics of the L. (Viannia) subgenus.</title>
        <authorList>
            <person name="Llanes A."/>
            <person name="Restrepo C.M."/>
            <person name="Vecchio G.D."/>
            <person name="Anguizola F.J."/>
            <person name="Lleonart R."/>
        </authorList>
    </citation>
    <scope>NUCLEOTIDE SEQUENCE [LARGE SCALE GENOMIC DNA]</scope>
    <source>
        <strain evidence="9 10">MHOM/PA/94/PSC-1</strain>
    </source>
</reference>